<evidence type="ECO:0000256" key="2">
    <source>
        <dbReference type="ARBA" id="ARBA00022908"/>
    </source>
</evidence>
<dbReference type="Gene3D" id="1.10.443.10">
    <property type="entry name" value="Intergrase catalytic core"/>
    <property type="match status" value="1"/>
</dbReference>
<dbReference type="EMBL" id="JBFSOO010000001">
    <property type="protein sequence ID" value="MEZ6852072.1"/>
    <property type="molecule type" value="Genomic_DNA"/>
</dbReference>
<comment type="similarity">
    <text evidence="1">Belongs to the 'phage' integrase family.</text>
</comment>
<dbReference type="PROSITE" id="PS51898">
    <property type="entry name" value="TYR_RECOMBINASE"/>
    <property type="match status" value="1"/>
</dbReference>
<dbReference type="InterPro" id="IPR011010">
    <property type="entry name" value="DNA_brk_join_enz"/>
</dbReference>
<protein>
    <submittedName>
        <fullName evidence="8">Tyrosine-type recombinase/integrase</fullName>
    </submittedName>
</protein>
<dbReference type="InterPro" id="IPR044068">
    <property type="entry name" value="CB"/>
</dbReference>
<keyword evidence="2" id="KW-0229">DNA integration</keyword>
<dbReference type="SUPFAM" id="SSF56349">
    <property type="entry name" value="DNA breaking-rejoining enzymes"/>
    <property type="match status" value="1"/>
</dbReference>
<dbReference type="Gene3D" id="1.10.150.130">
    <property type="match status" value="1"/>
</dbReference>
<dbReference type="InterPro" id="IPR050090">
    <property type="entry name" value="Tyrosine_recombinase_XerCD"/>
</dbReference>
<dbReference type="InterPro" id="IPR013762">
    <property type="entry name" value="Integrase-like_cat_sf"/>
</dbReference>
<organism evidence="8 9">
    <name type="scientific">Halodesulfovibrio aestuarii</name>
    <dbReference type="NCBI Taxonomy" id="126333"/>
    <lineage>
        <taxon>Bacteria</taxon>
        <taxon>Pseudomonadati</taxon>
        <taxon>Thermodesulfobacteriota</taxon>
        <taxon>Desulfovibrionia</taxon>
        <taxon>Desulfovibrionales</taxon>
        <taxon>Desulfovibrionaceae</taxon>
        <taxon>Halodesulfovibrio</taxon>
    </lineage>
</organism>
<dbReference type="PANTHER" id="PTHR30349">
    <property type="entry name" value="PHAGE INTEGRASE-RELATED"/>
    <property type="match status" value="1"/>
</dbReference>
<dbReference type="Pfam" id="PF00589">
    <property type="entry name" value="Phage_integrase"/>
    <property type="match status" value="1"/>
</dbReference>
<name>A0ABV4JPV2_9BACT</name>
<dbReference type="InterPro" id="IPR002104">
    <property type="entry name" value="Integrase_catalytic"/>
</dbReference>
<gene>
    <name evidence="8" type="ORF">AB2Z07_00765</name>
</gene>
<evidence type="ECO:0000313" key="8">
    <source>
        <dbReference type="EMBL" id="MEZ6852072.1"/>
    </source>
</evidence>
<feature type="domain" description="Core-binding (CB)" evidence="7">
    <location>
        <begin position="82"/>
        <end position="161"/>
    </location>
</feature>
<proteinExistence type="inferred from homology"/>
<dbReference type="PROSITE" id="PS51900">
    <property type="entry name" value="CB"/>
    <property type="match status" value="1"/>
</dbReference>
<dbReference type="Proteomes" id="UP001568358">
    <property type="component" value="Unassembled WGS sequence"/>
</dbReference>
<evidence type="ECO:0000256" key="1">
    <source>
        <dbReference type="ARBA" id="ARBA00008857"/>
    </source>
</evidence>
<sequence>MARGKRIKTRYSGVYQRQTETRRHEGRLDVGYDITYKVGRRKVWENVGWKSEGVTAGFANQIRNERLAAARDGKVPSKTKHMTLNEAFELYCKTHLAATKSERRIRSMYSSGVQPVLGHKMIAEISVRDMQQLATKLVGKRAPATIRHYVSIVRSVYNKLIEWGDYAGDNPAQTVKIPRVDNDRTRFLSRSEAAMLLDELCCRSLDTFRITLLSLHTGMRASEIFGLMGEDINMNDGFIYIKDTKNALSRVAYMTDDIRKVFEDIAPQAGEIVFPARHGSFRDEVPDTFERAVKELGLNDGLSDTRDRVVFHTLRHTFASWLVSEGVPLKTVQELLGHSTIRMTERYAKLAPDKKEEAARLLNMLTK</sequence>
<keyword evidence="4" id="KW-0233">DNA recombination</keyword>
<evidence type="ECO:0000313" key="9">
    <source>
        <dbReference type="Proteomes" id="UP001568358"/>
    </source>
</evidence>
<feature type="domain" description="Tyr recombinase" evidence="6">
    <location>
        <begin position="183"/>
        <end position="360"/>
    </location>
</feature>
<reference evidence="8 9" key="1">
    <citation type="submission" date="2024-07" db="EMBL/GenBank/DDBJ databases">
        <title>Active virus-host system and metabolic interactions in a Lokiarchaeon culture.</title>
        <authorList>
            <person name="Ponce Toledo R.I."/>
            <person name="Rodrigues Oliveira T."/>
            <person name="Schleper C."/>
        </authorList>
    </citation>
    <scope>NUCLEOTIDE SEQUENCE [LARGE SCALE GENOMIC DNA]</scope>
    <source>
        <strain evidence="8 9">B35</strain>
    </source>
</reference>
<accession>A0ABV4JPV2</accession>
<evidence type="ECO:0000256" key="3">
    <source>
        <dbReference type="ARBA" id="ARBA00023125"/>
    </source>
</evidence>
<dbReference type="RefSeq" id="WP_371149741.1">
    <property type="nucleotide sequence ID" value="NZ_JBFSOO010000001.1"/>
</dbReference>
<evidence type="ECO:0000259" key="6">
    <source>
        <dbReference type="PROSITE" id="PS51898"/>
    </source>
</evidence>
<dbReference type="CDD" id="cd00796">
    <property type="entry name" value="INT_Rci_Hp1_C"/>
    <property type="match status" value="1"/>
</dbReference>
<dbReference type="PANTHER" id="PTHR30349:SF64">
    <property type="entry name" value="PROPHAGE INTEGRASE INTD-RELATED"/>
    <property type="match status" value="1"/>
</dbReference>
<dbReference type="InterPro" id="IPR010998">
    <property type="entry name" value="Integrase_recombinase_N"/>
</dbReference>
<keyword evidence="3 5" id="KW-0238">DNA-binding</keyword>
<evidence type="ECO:0000256" key="5">
    <source>
        <dbReference type="PROSITE-ProRule" id="PRU01248"/>
    </source>
</evidence>
<keyword evidence="9" id="KW-1185">Reference proteome</keyword>
<evidence type="ECO:0000256" key="4">
    <source>
        <dbReference type="ARBA" id="ARBA00023172"/>
    </source>
</evidence>
<comment type="caution">
    <text evidence="8">The sequence shown here is derived from an EMBL/GenBank/DDBJ whole genome shotgun (WGS) entry which is preliminary data.</text>
</comment>
<evidence type="ECO:0000259" key="7">
    <source>
        <dbReference type="PROSITE" id="PS51900"/>
    </source>
</evidence>